<accession>A0A7W9ZWV2</accession>
<protein>
    <submittedName>
        <fullName evidence="2">Uncharacterized protein</fullName>
    </submittedName>
</protein>
<dbReference type="AlphaFoldDB" id="A0A7W9ZWV2"/>
<gene>
    <name evidence="2" type="ORF">GGE66_004133</name>
</gene>
<reference evidence="2 3" key="1">
    <citation type="submission" date="2020-08" db="EMBL/GenBank/DDBJ databases">
        <title>Genomic Encyclopedia of Type Strains, Phase IV (KMG-V): Genome sequencing to study the core and pangenomes of soil and plant-associated prokaryotes.</title>
        <authorList>
            <person name="Whitman W."/>
        </authorList>
    </citation>
    <scope>NUCLEOTIDE SEQUENCE [LARGE SCALE GENOMIC DNA]</scope>
    <source>
        <strain evidence="2 3">SEMIA 4011</strain>
    </source>
</reference>
<proteinExistence type="predicted"/>
<feature type="coiled-coil region" evidence="1">
    <location>
        <begin position="265"/>
        <end position="309"/>
    </location>
</feature>
<evidence type="ECO:0000313" key="2">
    <source>
        <dbReference type="EMBL" id="MBB6223147.1"/>
    </source>
</evidence>
<dbReference type="EMBL" id="JACIIJ010000009">
    <property type="protein sequence ID" value="MBB6223147.1"/>
    <property type="molecule type" value="Genomic_DNA"/>
</dbReference>
<evidence type="ECO:0000256" key="1">
    <source>
        <dbReference type="SAM" id="Coils"/>
    </source>
</evidence>
<evidence type="ECO:0000313" key="3">
    <source>
        <dbReference type="Proteomes" id="UP000517187"/>
    </source>
</evidence>
<name>A0A7W9ZWV2_RHILE</name>
<dbReference type="RefSeq" id="WP_183690493.1">
    <property type="nucleotide sequence ID" value="NZ_JACIIJ010000009.1"/>
</dbReference>
<organism evidence="2 3">
    <name type="scientific">Rhizobium leguminosarum</name>
    <dbReference type="NCBI Taxonomy" id="384"/>
    <lineage>
        <taxon>Bacteria</taxon>
        <taxon>Pseudomonadati</taxon>
        <taxon>Pseudomonadota</taxon>
        <taxon>Alphaproteobacteria</taxon>
        <taxon>Hyphomicrobiales</taxon>
        <taxon>Rhizobiaceae</taxon>
        <taxon>Rhizobium/Agrobacterium group</taxon>
        <taxon>Rhizobium</taxon>
    </lineage>
</organism>
<comment type="caution">
    <text evidence="2">The sequence shown here is derived from an EMBL/GenBank/DDBJ whole genome shotgun (WGS) entry which is preliminary data.</text>
</comment>
<dbReference type="Proteomes" id="UP000517187">
    <property type="component" value="Unassembled WGS sequence"/>
</dbReference>
<keyword evidence="1" id="KW-0175">Coiled coil</keyword>
<sequence>MSEYQYYEFQAIDRPLNDADRRALRDLSTRARITSTSFTNSYEWGDFKGEPVDLMERWFDMHLYLANWGTRRLMIRFPKRLIDEQRLDGFLGAVDGVELRESGENLILDILPEEPEPDDDDWDDDGSGWLATLTPLREDVLRGDLRLFYLLWLMAVQAEAVGPEVVAPLAGIGPMNDALEAFAQFFCLDADLVAAAAERPAETASDRAMASDAVQRFAAALPDSEKTMILTRLIEGDPHMARELRQRALSLSAAAAATANPAPTVAELQARAGAIRDMRRRKEEERLAAERKRKEAEEARARRTRLNAIIEQGDSIWPEIEFEIERRKASGYDRAASLLMDLKTIAAKNGDTADFTRRLHSIFERHAQKERFIARLNAFGWSGAL</sequence>